<evidence type="ECO:0000313" key="8">
    <source>
        <dbReference type="EMBL" id="VDI84095.1"/>
    </source>
</evidence>
<feature type="non-terminal residue" evidence="8">
    <location>
        <position position="1439"/>
    </location>
</feature>
<dbReference type="GO" id="GO:0015031">
    <property type="term" value="P:protein transport"/>
    <property type="evidence" value="ECO:0007669"/>
    <property type="project" value="UniProtKB-KW"/>
</dbReference>
<comment type="subcellular location">
    <subcellularLocation>
        <location evidence="1">Endoplasmic reticulum</location>
    </subcellularLocation>
</comment>
<dbReference type="GO" id="GO:0000149">
    <property type="term" value="F:SNARE binding"/>
    <property type="evidence" value="ECO:0007669"/>
    <property type="project" value="TreeGrafter"/>
</dbReference>
<dbReference type="Pfam" id="PF22913">
    <property type="entry name" value="NBAS_11th"/>
    <property type="match status" value="1"/>
</dbReference>
<evidence type="ECO:0000259" key="5">
    <source>
        <dbReference type="Pfam" id="PF08314"/>
    </source>
</evidence>
<evidence type="ECO:0000256" key="3">
    <source>
        <dbReference type="ARBA" id="ARBA00022824"/>
    </source>
</evidence>
<dbReference type="OrthoDB" id="19988at2759"/>
<feature type="domain" description="Neuroblastoma-amplified sequence N-terminal" evidence="6">
    <location>
        <begin position="695"/>
        <end position="799"/>
    </location>
</feature>
<accession>A0A8B6HUD7</accession>
<keyword evidence="4" id="KW-0653">Protein transport</keyword>
<evidence type="ECO:0000256" key="4">
    <source>
        <dbReference type="ARBA" id="ARBA00022927"/>
    </source>
</evidence>
<evidence type="ECO:0000256" key="1">
    <source>
        <dbReference type="ARBA" id="ARBA00004240"/>
    </source>
</evidence>
<evidence type="ECO:0000259" key="6">
    <source>
        <dbReference type="Pfam" id="PF15492"/>
    </source>
</evidence>
<dbReference type="Pfam" id="PF15492">
    <property type="entry name" value="Nbas_N"/>
    <property type="match status" value="2"/>
</dbReference>
<keyword evidence="2" id="KW-0813">Transport</keyword>
<evidence type="ECO:0000313" key="9">
    <source>
        <dbReference type="Proteomes" id="UP000596742"/>
    </source>
</evidence>
<feature type="domain" description="Neuroblastoma-amplified sequence N-terminal" evidence="6">
    <location>
        <begin position="800"/>
        <end position="844"/>
    </location>
</feature>
<dbReference type="PANTHER" id="PTHR15922">
    <property type="entry name" value="NEUROBLASTOMA-AMPLIFIED SEQUENCE"/>
    <property type="match status" value="1"/>
</dbReference>
<feature type="domain" description="NBAS subunit of NRZ tethering complex C-terminal" evidence="7">
    <location>
        <begin position="303"/>
        <end position="423"/>
    </location>
</feature>
<keyword evidence="3" id="KW-0256">Endoplasmic reticulum</keyword>
<protein>
    <submittedName>
        <fullName evidence="8">Neuroblastoma-amplified sequence</fullName>
    </submittedName>
</protein>
<dbReference type="InterPro" id="IPR013244">
    <property type="entry name" value="Sec39_domain"/>
</dbReference>
<dbReference type="PANTHER" id="PTHR15922:SF2">
    <property type="entry name" value="NBAS SUBUNIT OF NRZ TETHERING COMPLEX"/>
    <property type="match status" value="1"/>
</dbReference>
<reference evidence="8" key="1">
    <citation type="submission" date="2018-11" db="EMBL/GenBank/DDBJ databases">
        <authorList>
            <person name="Alioto T."/>
            <person name="Alioto T."/>
        </authorList>
    </citation>
    <scope>NUCLEOTIDE SEQUENCE</scope>
</reference>
<evidence type="ECO:0000256" key="2">
    <source>
        <dbReference type="ARBA" id="ARBA00022448"/>
    </source>
</evidence>
<keyword evidence="9" id="KW-1185">Reference proteome</keyword>
<sequence length="1439" mass="165193">MLFERHMLAEFRNVKSATVKFAGNDVTFTKSLAIEEIEERVKKKNIVPTLISQPEEFAERMMTSIYPDLDGTDHTTLIYYFTLLAGVGDVKQGGITADNHLKLLKKLKGVAIGLDCKQLMNGLSSPVKYIIPVLTPTNVTAIAKLANKIPDGTGGFLHPSVVHCAWAVKQFWSTDTKKVPDSTAAWVHRYEGSGESLQKLLPVDVINFIDEIVFSEQSRLKLEVECRQEIVKRTLKFTKQHGGKKKKQDDSGCRISWEDAANTLQQYLNHIENLNHESFKSLSMSGDDMLVEYAAKFDLSKGDNLQMQKLYCDMIENGYTVELIEDIMEVFPVSPWTPHTALKEAVGHLIQLLRDPDELDKKQILARLEKVVLNVEEHQNQGGNLVSSEDVMVLLRPFCSDDRVAVQPRLDVLHMVEKSFQLSEEDLVLLTLYRTEAVVKATWSDTQLKECDINTDKARHQLFLQLLSKSSNYNHFNSICDLLQLWPPLKAASSSDHEQNVWVNIFCAMINTTDSKTVSLVVTKFTTICDSVKLDIKCVRHVYNKMIEKKYTIEGVKFVLLSTHKDMLSAAVTELAALDEAKDDEELFDLLLKRSLLPQIVNTVYYKPVVGYLLANQNVEEQSHDYMFLKTVANQLNDNGFKAEAGSLMLQSRSAHSMLQTFGSALGATREARDRGHVSLLGRLTSVTQRSIWTFLRTLGIPIMSAELLVVNYHGRLKSYLVDRDKGFQTRHHFLFNHQYPLGISFIVYYEPAKILLVGGLGMQTEIALSRSMEEGVTAWRILSDYPYYKMVTDYKQDLKQDGVFKLCISPDDKLVVGLHYSGKLTIWRLPSLKLYHCWGLEEQSLILSRCTGAVTVSSTKTLKNLLGTSPEWFEPSSRVTGVHHDGFLGLEVECVFPQKRRLGDTTEEEFEDSDDEDTSFVSKTTKLTKDVLYYVTDMERFQPPRKRPKIINRTYRLVCLKSTTPEELYTRKIDHEEYGEALELAKAYGLDTDRVYQRQWKKSDVSIASIQDYLSKIKKRSWVFHECIEIIPYNIDAMRELLEFGLKGTDLQALLAIEKGEDGGRFILCDPEDGLYEDISLDEFDPETQTKKEELKKAKQEEMLNELEFKNLNLEQREVCRVRRKLLQYLYRLKTYECILGGVHAAAERFNEKFFQKFRSENIVETAVNYARDNNIEALETLFTFHWEDLRPHRLGILSNFPETTNPHEYRSLLPEVGNDKSVIPWEEDRWREKDWSEEDFCRTIIEPVLPDLGGFLYEENQGLKEFRMANPNTDDLSKWYGFRACEIERFSRQVDLSVELVKLATERGVEGLSELLDNLVTMEMLVYDCYVDENLTFDELQKMADYDKLELIMSKATTEMYTKCLHKWLVPFLQQCEHRQPGTFTSLLRDYIVTKAKTDLTLPTKIFEASKATQKRPIISSQDDVMSMALEALYVCG</sequence>
<dbReference type="GO" id="GO:0006890">
    <property type="term" value="P:retrograde vesicle-mediated transport, Golgi to endoplasmic reticulum"/>
    <property type="evidence" value="ECO:0007669"/>
    <property type="project" value="InterPro"/>
</dbReference>
<gene>
    <name evidence="8" type="ORF">MGAL_10B014314</name>
</gene>
<comment type="caution">
    <text evidence="8">The sequence shown here is derived from an EMBL/GenBank/DDBJ whole genome shotgun (WGS) entry which is preliminary data.</text>
</comment>
<evidence type="ECO:0000259" key="7">
    <source>
        <dbReference type="Pfam" id="PF22913"/>
    </source>
</evidence>
<dbReference type="Pfam" id="PF08314">
    <property type="entry name" value="Sec39"/>
    <property type="match status" value="1"/>
</dbReference>
<dbReference type="GO" id="GO:0070939">
    <property type="term" value="C:Dsl1/NZR complex"/>
    <property type="evidence" value="ECO:0007669"/>
    <property type="project" value="TreeGrafter"/>
</dbReference>
<feature type="domain" description="Sec39" evidence="5">
    <location>
        <begin position="1167"/>
        <end position="1413"/>
    </location>
</feature>
<dbReference type="EMBL" id="UYJE01010538">
    <property type="protein sequence ID" value="VDI84095.1"/>
    <property type="molecule type" value="Genomic_DNA"/>
</dbReference>
<dbReference type="InterPro" id="IPR054751">
    <property type="entry name" value="NBAS_C"/>
</dbReference>
<organism evidence="8 9">
    <name type="scientific">Mytilus galloprovincialis</name>
    <name type="common">Mediterranean mussel</name>
    <dbReference type="NCBI Taxonomy" id="29158"/>
    <lineage>
        <taxon>Eukaryota</taxon>
        <taxon>Metazoa</taxon>
        <taxon>Spiralia</taxon>
        <taxon>Lophotrochozoa</taxon>
        <taxon>Mollusca</taxon>
        <taxon>Bivalvia</taxon>
        <taxon>Autobranchia</taxon>
        <taxon>Pteriomorphia</taxon>
        <taxon>Mytilida</taxon>
        <taxon>Mytiloidea</taxon>
        <taxon>Mytilidae</taxon>
        <taxon>Mytilinae</taxon>
        <taxon>Mytilus</taxon>
    </lineage>
</organism>
<dbReference type="InterPro" id="IPR029145">
    <property type="entry name" value="NBAS_N"/>
</dbReference>
<dbReference type="Proteomes" id="UP000596742">
    <property type="component" value="Unassembled WGS sequence"/>
</dbReference>
<name>A0A8B6HUD7_MYTGA</name>
<proteinExistence type="predicted"/>